<dbReference type="PANTHER" id="PTHR33745">
    <property type="entry name" value="RSBT ANTAGONIST PROTEIN RSBS-RELATED"/>
    <property type="match status" value="1"/>
</dbReference>
<protein>
    <submittedName>
        <fullName evidence="4">STAS domain-containing protein</fullName>
    </submittedName>
</protein>
<dbReference type="PANTHER" id="PTHR33745:SF3">
    <property type="entry name" value="RSBT CO-ANTAGONIST PROTEIN RSBRC"/>
    <property type="match status" value="1"/>
</dbReference>
<reference evidence="5" key="1">
    <citation type="submission" date="2023-12" db="EMBL/GenBank/DDBJ databases">
        <title>Novel isolates from deep terrestrial aquifers shed light on the physiology and ecology of the class Limnochordia.</title>
        <authorList>
            <person name="Karnachuk O.V."/>
            <person name="Lukina A.P."/>
            <person name="Avakyan M.R."/>
            <person name="Kadnikov V."/>
            <person name="Begmatov S."/>
            <person name="Beletsky A.V."/>
            <person name="Mardanov A.V."/>
            <person name="Ravin N.V."/>
        </authorList>
    </citation>
    <scope>NUCLEOTIDE SEQUENCE [LARGE SCALE GENOMIC DNA]</scope>
    <source>
        <strain evidence="5">LN</strain>
    </source>
</reference>
<keyword evidence="2" id="KW-0175">Coiled coil</keyword>
<sequence length="311" mass="33878">MQEGEGVGLMGEASSWDTADSLGRLTDEEAAGLQDVLAIFEASRERLEARMRELAARWPDVQALLEDDPTRGARSQQSRALLREGVEARDIGAYLARAQQDARELAGRGVAFATVVRWLTRMVPLVQAELVAQLGEDQERLVRGLTALARLVGALLSVAGAEYADVRRELLEQEYRRVLRELSVPVVPVWHGVLVVPLVGVLDSARARELTQTLLESIARERARVAILDVTGVPAVDTQVADYLLRTVKAARLLGAQSVLVGIRPAIAQTLVRLGVDLHEVATEADLQSGLAYALRLMGLRIVEDEDAEDG</sequence>
<feature type="coiled-coil region" evidence="2">
    <location>
        <begin position="30"/>
        <end position="57"/>
    </location>
</feature>
<dbReference type="Proteomes" id="UP001333102">
    <property type="component" value="Chromosome"/>
</dbReference>
<feature type="domain" description="STAS" evidence="3">
    <location>
        <begin position="183"/>
        <end position="294"/>
    </location>
</feature>
<gene>
    <name evidence="4" type="ORF">VLY81_06455</name>
</gene>
<dbReference type="PROSITE" id="PS50801">
    <property type="entry name" value="STAS"/>
    <property type="match status" value="1"/>
</dbReference>
<dbReference type="EMBL" id="CP141614">
    <property type="protein sequence ID" value="WRP15790.1"/>
    <property type="molecule type" value="Genomic_DNA"/>
</dbReference>
<keyword evidence="5" id="KW-1185">Reference proteome</keyword>
<dbReference type="CDD" id="cd07041">
    <property type="entry name" value="STAS_RsbR_RsbS_like"/>
    <property type="match status" value="1"/>
</dbReference>
<dbReference type="InterPro" id="IPR036513">
    <property type="entry name" value="STAS_dom_sf"/>
</dbReference>
<dbReference type="InterPro" id="IPR002645">
    <property type="entry name" value="STAS_dom"/>
</dbReference>
<dbReference type="InterPro" id="IPR051932">
    <property type="entry name" value="Bact_StressResp_Reg"/>
</dbReference>
<keyword evidence="1" id="KW-0597">Phosphoprotein</keyword>
<evidence type="ECO:0000313" key="5">
    <source>
        <dbReference type="Proteomes" id="UP001333102"/>
    </source>
</evidence>
<accession>A0ABZ1BSH8</accession>
<proteinExistence type="predicted"/>
<dbReference type="Gene3D" id="3.30.750.24">
    <property type="entry name" value="STAS domain"/>
    <property type="match status" value="1"/>
</dbReference>
<name>A0ABZ1BSH8_9FIRM</name>
<dbReference type="SUPFAM" id="SSF52091">
    <property type="entry name" value="SpoIIaa-like"/>
    <property type="match status" value="1"/>
</dbReference>
<evidence type="ECO:0000313" key="4">
    <source>
        <dbReference type="EMBL" id="WRP15790.1"/>
    </source>
</evidence>
<evidence type="ECO:0000259" key="3">
    <source>
        <dbReference type="PROSITE" id="PS50801"/>
    </source>
</evidence>
<dbReference type="RefSeq" id="WP_324670198.1">
    <property type="nucleotide sequence ID" value="NZ_CP141614.1"/>
</dbReference>
<evidence type="ECO:0000256" key="1">
    <source>
        <dbReference type="ARBA" id="ARBA00022553"/>
    </source>
</evidence>
<organism evidence="4 5">
    <name type="scientific">Geochorda subterranea</name>
    <dbReference type="NCBI Taxonomy" id="3109564"/>
    <lineage>
        <taxon>Bacteria</taxon>
        <taxon>Bacillati</taxon>
        <taxon>Bacillota</taxon>
        <taxon>Limnochordia</taxon>
        <taxon>Limnochordales</taxon>
        <taxon>Geochordaceae</taxon>
        <taxon>Geochorda</taxon>
    </lineage>
</organism>
<dbReference type="Pfam" id="PF01740">
    <property type="entry name" value="STAS"/>
    <property type="match status" value="1"/>
</dbReference>
<evidence type="ECO:0000256" key="2">
    <source>
        <dbReference type="SAM" id="Coils"/>
    </source>
</evidence>